<dbReference type="EMBL" id="CP093366">
    <property type="protein sequence ID" value="UQS81930.1"/>
    <property type="molecule type" value="Genomic_DNA"/>
</dbReference>
<gene>
    <name evidence="4 5" type="primary">citD</name>
    <name evidence="5" type="ORF">MOO45_07005</name>
</gene>
<dbReference type="Proteomes" id="UP000831495">
    <property type="component" value="Chromosome"/>
</dbReference>
<evidence type="ECO:0000313" key="6">
    <source>
        <dbReference type="Proteomes" id="UP000831495"/>
    </source>
</evidence>
<dbReference type="InterPro" id="IPR006495">
    <property type="entry name" value="CitD"/>
</dbReference>
<dbReference type="InterPro" id="IPR023439">
    <property type="entry name" value="Mal_deCO2ase/Cit_lyase_ACP"/>
</dbReference>
<name>A0ABY4P8J7_9LACO</name>
<feature type="modified residue" description="O-(phosphoribosyl dephospho-coenzyme A)serine" evidence="4">
    <location>
        <position position="14"/>
    </location>
</feature>
<keyword evidence="3 4" id="KW-0597">Phosphoprotein</keyword>
<comment type="function">
    <text evidence="4">Covalent carrier of the coenzyme of citrate lyase.</text>
</comment>
<sequence>MEIKQNATAGTLESSDIQISLAPGTNGIQIDLQSDVIKQFGSQIKDTITQVLKDYGIENAQVKAVDKGALDLVIKARTIAVVQRALDLVDQPNWEVL</sequence>
<proteinExistence type="inferred from homology"/>
<comment type="subcellular location">
    <subcellularLocation>
        <location evidence="1 4">Cytoplasm</location>
    </subcellularLocation>
</comment>
<keyword evidence="5" id="KW-0456">Lyase</keyword>
<comment type="similarity">
    <text evidence="4">Belongs to the CitD family.</text>
</comment>
<protein>
    <recommendedName>
        <fullName evidence="4">Citrate lyase acyl carrier protein</fullName>
    </recommendedName>
    <alternativeName>
        <fullName evidence="4">Citrate lyase gamma chain</fullName>
    </alternativeName>
</protein>
<comment type="subunit">
    <text evidence="4">Oligomer with a subunit composition of (alpha,beta,gamma)6.</text>
</comment>
<evidence type="ECO:0000256" key="3">
    <source>
        <dbReference type="ARBA" id="ARBA00022553"/>
    </source>
</evidence>
<dbReference type="NCBIfam" id="TIGR01608">
    <property type="entry name" value="citD"/>
    <property type="match status" value="1"/>
</dbReference>
<dbReference type="NCBIfam" id="NF009726">
    <property type="entry name" value="PRK13253.1"/>
    <property type="match status" value="1"/>
</dbReference>
<dbReference type="PIRSF" id="PIRSF002736">
    <property type="entry name" value="Citrt_lyas_gamma"/>
    <property type="match status" value="1"/>
</dbReference>
<dbReference type="GO" id="GO:0008815">
    <property type="term" value="F:citrate (pro-3S)-lyase activity"/>
    <property type="evidence" value="ECO:0007669"/>
    <property type="project" value="UniProtKB-EC"/>
</dbReference>
<reference evidence="5" key="1">
    <citation type="journal article" date="2022" name="Int. J. Syst. Evol. Microbiol.">
        <title>Apilactobacillus apisilvae sp. nov., Nicolia spurrieriana gen. nov. sp. nov., Bombilactobacillus folatiphilus sp. nov. and Bombilactobacillus thymidiniphilus sp. nov., four new lactic acid bacterial isolates from stingless bees Tetragonula carbonaria and Austroplebeia australis.</title>
        <authorList>
            <person name="Oliphant S.A."/>
            <person name="Watson-Haigh N.S."/>
            <person name="Sumby K.M."/>
            <person name="Gardner J."/>
            <person name="Groom S."/>
            <person name="Jiranek V."/>
        </authorList>
    </citation>
    <scope>NUCLEOTIDE SEQUENCE</scope>
    <source>
        <strain evidence="5">SG4_D2</strain>
    </source>
</reference>
<evidence type="ECO:0000256" key="1">
    <source>
        <dbReference type="ARBA" id="ARBA00004496"/>
    </source>
</evidence>
<organism evidence="5 6">
    <name type="scientific">Bombilactobacillus folatiphilus</name>
    <dbReference type="NCBI Taxonomy" id="2923362"/>
    <lineage>
        <taxon>Bacteria</taxon>
        <taxon>Bacillati</taxon>
        <taxon>Bacillota</taxon>
        <taxon>Bacilli</taxon>
        <taxon>Lactobacillales</taxon>
        <taxon>Lactobacillaceae</taxon>
        <taxon>Bombilactobacillus</taxon>
    </lineage>
</organism>
<evidence type="ECO:0000313" key="5">
    <source>
        <dbReference type="EMBL" id="UQS81930.1"/>
    </source>
</evidence>
<evidence type="ECO:0000256" key="4">
    <source>
        <dbReference type="HAMAP-Rule" id="MF_00805"/>
    </source>
</evidence>
<accession>A0ABY4P8J7</accession>
<dbReference type="HAMAP" id="MF_00805">
    <property type="entry name" value="CitD"/>
    <property type="match status" value="1"/>
</dbReference>
<evidence type="ECO:0000256" key="2">
    <source>
        <dbReference type="ARBA" id="ARBA00022490"/>
    </source>
</evidence>
<dbReference type="RefSeq" id="WP_249514198.1">
    <property type="nucleotide sequence ID" value="NZ_CP093366.1"/>
</dbReference>
<dbReference type="Pfam" id="PF06857">
    <property type="entry name" value="ACP"/>
    <property type="match status" value="1"/>
</dbReference>
<keyword evidence="6" id="KW-1185">Reference proteome</keyword>
<keyword evidence="2 4" id="KW-0963">Cytoplasm</keyword>